<dbReference type="Gene3D" id="3.10.310.70">
    <property type="match status" value="1"/>
</dbReference>
<evidence type="ECO:0000259" key="1">
    <source>
        <dbReference type="Pfam" id="PF07969"/>
    </source>
</evidence>
<dbReference type="PANTHER" id="PTHR22642">
    <property type="entry name" value="IMIDAZOLONEPROPIONASE"/>
    <property type="match status" value="1"/>
</dbReference>
<dbReference type="EMBL" id="WVDC01000001">
    <property type="protein sequence ID" value="NKW40196.1"/>
    <property type="molecule type" value="Genomic_DNA"/>
</dbReference>
<dbReference type="SUPFAM" id="SSF51338">
    <property type="entry name" value="Composite domain of metallo-dependent hydrolases"/>
    <property type="match status" value="1"/>
</dbReference>
<proteinExistence type="predicted"/>
<organism evidence="3 5">
    <name type="scientific">Rhodococcus hoagii</name>
    <name type="common">Corynebacterium equii</name>
    <dbReference type="NCBI Taxonomy" id="43767"/>
    <lineage>
        <taxon>Bacteria</taxon>
        <taxon>Bacillati</taxon>
        <taxon>Actinomycetota</taxon>
        <taxon>Actinomycetes</taxon>
        <taxon>Mycobacteriales</taxon>
        <taxon>Nocardiaceae</taxon>
        <taxon>Prescottella</taxon>
    </lineage>
</organism>
<dbReference type="Proteomes" id="UP000808906">
    <property type="component" value="Unassembled WGS sequence"/>
</dbReference>
<dbReference type="InterPro" id="IPR011059">
    <property type="entry name" value="Metal-dep_hydrolase_composite"/>
</dbReference>
<dbReference type="InterPro" id="IPR032466">
    <property type="entry name" value="Metal_Hydrolase"/>
</dbReference>
<feature type="domain" description="Amidohydrolase 3" evidence="1">
    <location>
        <begin position="42"/>
        <end position="466"/>
    </location>
</feature>
<sequence>MTAEFVIRNAEVEGRPGVDVRLRAGRICEVGTHLWRRGVDWLDARGGAVLPGLADHHLHLHALAAARASVRCGPPDVRTPDGLRQVLGGFDSAQDWVRGVGYVETVAGDLDANALDRFHARRPVRIQHRSGAMWILNSAAIRATGLASVEHPGIERGPEGRPTGRIFRADDLLRTLLPATGPPRLHGVGADLARLGLTAVTDATPDLGADSLTALVDASRSGHIPQRLHLLGVPLGDDVSGGEGERVTVGPYKIVLADSGMPDLDGLAETIRRVRTAGRAFAAHSVSRESLAVLLAVLGDVGCVPGDRIEHASIVPAEVVADLRRHGLTVVTQPGFVADRGEDYRARVDERDHPDLYRCRTLLEAGVPVALSSDAPYGPLDPWAVIRAAATRRTDSGAVFGAAERVGTAAALAAYLGPAEQPGGPPRRVRPGAVADLVVLDVPLRTMLDTPDSGAVGTVLVDGLVVHAK</sequence>
<dbReference type="Gene3D" id="2.30.40.10">
    <property type="entry name" value="Urease, subunit C, domain 1"/>
    <property type="match status" value="2"/>
</dbReference>
<evidence type="ECO:0000313" key="3">
    <source>
        <dbReference type="EMBL" id="NKT81760.1"/>
    </source>
</evidence>
<reference evidence="2" key="1">
    <citation type="submission" date="2019-11" db="EMBL/GenBank/DDBJ databases">
        <title>Spread of Macrolides and rifampicin resistant Rhodococcus equi in clinical isolates in the USA.</title>
        <authorList>
            <person name="Alvarez-Narvaez S."/>
            <person name="Huber L."/>
            <person name="Cohen N.D."/>
            <person name="Slovis N."/>
            <person name="Greiter M."/>
            <person name="Giguere S."/>
            <person name="Hart K."/>
        </authorList>
    </citation>
    <scope>NUCLEOTIDE SEQUENCE</scope>
    <source>
        <strain evidence="2">Lh_17</strain>
    </source>
</reference>
<accession>A0A9Q5RSK8</accession>
<comment type="caution">
    <text evidence="3">The sequence shown here is derived from an EMBL/GenBank/DDBJ whole genome shotgun (WGS) entry which is preliminary data.</text>
</comment>
<dbReference type="AlphaFoldDB" id="A0A9Q5RSK8"/>
<protein>
    <submittedName>
        <fullName evidence="3">Amidohydrolase family protein</fullName>
    </submittedName>
</protein>
<dbReference type="GO" id="GO:0016810">
    <property type="term" value="F:hydrolase activity, acting on carbon-nitrogen (but not peptide) bonds"/>
    <property type="evidence" value="ECO:0007669"/>
    <property type="project" value="InterPro"/>
</dbReference>
<evidence type="ECO:0000313" key="5">
    <source>
        <dbReference type="Proteomes" id="UP000603463"/>
    </source>
</evidence>
<dbReference type="Proteomes" id="UP000608063">
    <property type="component" value="Unassembled WGS sequence"/>
</dbReference>
<name>A0A9Q5RSK8_RHOHA</name>
<dbReference type="RefSeq" id="WP_084960965.1">
    <property type="nucleotide sequence ID" value="NZ_CP095477.1"/>
</dbReference>
<dbReference type="Gene3D" id="3.20.20.140">
    <property type="entry name" value="Metal-dependent hydrolases"/>
    <property type="match status" value="2"/>
</dbReference>
<dbReference type="EMBL" id="WUXR01000008">
    <property type="protein sequence ID" value="MBM4567127.1"/>
    <property type="molecule type" value="Genomic_DNA"/>
</dbReference>
<reference evidence="3" key="2">
    <citation type="journal article" date="2020" name="Environ. Microbiol.">
        <title>The novel and transferable erm(51) gene confers Macrolides, Lincosamides, and Streptogramins B (MLSB) resistance to clonal Rhodococcus equi in the environment.</title>
        <authorList>
            <person name="Huber L."/>
            <person name="Giguere S."/>
            <person name="Slovis N.M."/>
            <person name="Alvarez-Narvaez S."/>
            <person name="Hart K.A."/>
            <person name="Greiter M."/>
            <person name="Morris E.R.A."/>
            <person name="Cohen N.D."/>
        </authorList>
    </citation>
    <scope>NUCLEOTIDE SEQUENCE</scope>
    <source>
        <strain evidence="3">Lh_116_1</strain>
        <strain evidence="4">Lh_16_1</strain>
    </source>
</reference>
<dbReference type="Proteomes" id="UP000603463">
    <property type="component" value="Unassembled WGS sequence"/>
</dbReference>
<dbReference type="InterPro" id="IPR013108">
    <property type="entry name" value="Amidohydro_3"/>
</dbReference>
<dbReference type="PANTHER" id="PTHR22642:SF2">
    <property type="entry name" value="PROTEIN LONG AFTER FAR-RED 3"/>
    <property type="match status" value="1"/>
</dbReference>
<gene>
    <name evidence="2" type="ORF">GS441_17275</name>
    <name evidence="3" type="ORF">GS882_27190</name>
    <name evidence="4" type="ORF">GS947_00825</name>
</gene>
<evidence type="ECO:0000313" key="2">
    <source>
        <dbReference type="EMBL" id="MBM4567127.1"/>
    </source>
</evidence>
<dbReference type="SUPFAM" id="SSF51556">
    <property type="entry name" value="Metallo-dependent hydrolases"/>
    <property type="match status" value="1"/>
</dbReference>
<dbReference type="EMBL" id="WVBC01000034">
    <property type="protein sequence ID" value="NKT81760.1"/>
    <property type="molecule type" value="Genomic_DNA"/>
</dbReference>
<evidence type="ECO:0000313" key="4">
    <source>
        <dbReference type="EMBL" id="NKW40196.1"/>
    </source>
</evidence>
<dbReference type="Pfam" id="PF07969">
    <property type="entry name" value="Amidohydro_3"/>
    <property type="match status" value="1"/>
</dbReference>